<organism evidence="1 2">
    <name type="scientific">Cichorium intybus</name>
    <name type="common">Chicory</name>
    <dbReference type="NCBI Taxonomy" id="13427"/>
    <lineage>
        <taxon>Eukaryota</taxon>
        <taxon>Viridiplantae</taxon>
        <taxon>Streptophyta</taxon>
        <taxon>Embryophyta</taxon>
        <taxon>Tracheophyta</taxon>
        <taxon>Spermatophyta</taxon>
        <taxon>Magnoliopsida</taxon>
        <taxon>eudicotyledons</taxon>
        <taxon>Gunneridae</taxon>
        <taxon>Pentapetalae</taxon>
        <taxon>asterids</taxon>
        <taxon>campanulids</taxon>
        <taxon>Asterales</taxon>
        <taxon>Asteraceae</taxon>
        <taxon>Cichorioideae</taxon>
        <taxon>Cichorieae</taxon>
        <taxon>Cichoriinae</taxon>
        <taxon>Cichorium</taxon>
    </lineage>
</organism>
<reference evidence="2" key="1">
    <citation type="journal article" date="2022" name="Mol. Ecol. Resour.">
        <title>The genomes of chicory, endive, great burdock and yacon provide insights into Asteraceae palaeo-polyploidization history and plant inulin production.</title>
        <authorList>
            <person name="Fan W."/>
            <person name="Wang S."/>
            <person name="Wang H."/>
            <person name="Wang A."/>
            <person name="Jiang F."/>
            <person name="Liu H."/>
            <person name="Zhao H."/>
            <person name="Xu D."/>
            <person name="Zhang Y."/>
        </authorList>
    </citation>
    <scope>NUCLEOTIDE SEQUENCE [LARGE SCALE GENOMIC DNA]</scope>
    <source>
        <strain evidence="2">cv. Punajuju</strain>
    </source>
</reference>
<comment type="caution">
    <text evidence="1">The sequence shown here is derived from an EMBL/GenBank/DDBJ whole genome shotgun (WGS) entry which is preliminary data.</text>
</comment>
<reference evidence="1 2" key="2">
    <citation type="journal article" date="2022" name="Mol. Ecol. Resour.">
        <title>The genomes of chicory, endive, great burdock and yacon provide insights into Asteraceae paleo-polyploidization history and plant inulin production.</title>
        <authorList>
            <person name="Fan W."/>
            <person name="Wang S."/>
            <person name="Wang H."/>
            <person name="Wang A."/>
            <person name="Jiang F."/>
            <person name="Liu H."/>
            <person name="Zhao H."/>
            <person name="Xu D."/>
            <person name="Zhang Y."/>
        </authorList>
    </citation>
    <scope>NUCLEOTIDE SEQUENCE [LARGE SCALE GENOMIC DNA]</scope>
    <source>
        <strain evidence="2">cv. Punajuju</strain>
        <tissue evidence="1">Leaves</tissue>
    </source>
</reference>
<accession>A0ACB9G9D0</accession>
<dbReference type="EMBL" id="CM042010">
    <property type="protein sequence ID" value="KAI3780119.1"/>
    <property type="molecule type" value="Genomic_DNA"/>
</dbReference>
<evidence type="ECO:0000313" key="1">
    <source>
        <dbReference type="EMBL" id="KAI3780119.1"/>
    </source>
</evidence>
<name>A0ACB9G9D0_CICIN</name>
<dbReference type="Proteomes" id="UP001055811">
    <property type="component" value="Linkage Group LG02"/>
</dbReference>
<evidence type="ECO:0000313" key="2">
    <source>
        <dbReference type="Proteomes" id="UP001055811"/>
    </source>
</evidence>
<sequence length="301" mass="31349">METSIVSFNHVNAIIDDGLTMVDGMVEDDVPSDGSDCEDVDYHLTVLGGSSFQMGTPPLNGLPPLAGGGIPFASDVGAPSQMVTYDSSILKKASSDKSGNGASDGVHTFGMENATFRIRKKQADVGMNEMVDGMVVDDHSSEESNEEDEVAGMLDGVNGVKIGAADVVMTGDGGGIGKMVTCDSSLIESDVTAIAPPTVMSADHVCENGITGSTFSPTNPTIRSNISVLPSLMINNSGIVNYSPPNSSGYLIPKDQSDVCTLNKGERYFSLDGNVPDGSTCTKDLTLGLQKYSLSLSLIML</sequence>
<gene>
    <name evidence="1" type="ORF">L2E82_10040</name>
</gene>
<keyword evidence="2" id="KW-1185">Reference proteome</keyword>
<protein>
    <submittedName>
        <fullName evidence="1">Uncharacterized protein</fullName>
    </submittedName>
</protein>
<proteinExistence type="predicted"/>